<organism evidence="3 4">
    <name type="scientific">Colletotrichum tanaceti</name>
    <dbReference type="NCBI Taxonomy" id="1306861"/>
    <lineage>
        <taxon>Eukaryota</taxon>
        <taxon>Fungi</taxon>
        <taxon>Dikarya</taxon>
        <taxon>Ascomycota</taxon>
        <taxon>Pezizomycotina</taxon>
        <taxon>Sordariomycetes</taxon>
        <taxon>Hypocreomycetidae</taxon>
        <taxon>Glomerellales</taxon>
        <taxon>Glomerellaceae</taxon>
        <taxon>Colletotrichum</taxon>
        <taxon>Colletotrichum destructivum species complex</taxon>
    </lineage>
</organism>
<feature type="compositionally biased region" description="Basic and acidic residues" evidence="2">
    <location>
        <begin position="1"/>
        <end position="16"/>
    </location>
</feature>
<dbReference type="EMBL" id="PJEX01000097">
    <property type="protein sequence ID" value="TKW55490.1"/>
    <property type="molecule type" value="Genomic_DNA"/>
</dbReference>
<evidence type="ECO:0000313" key="4">
    <source>
        <dbReference type="Proteomes" id="UP000310108"/>
    </source>
</evidence>
<feature type="region of interest" description="Disordered" evidence="2">
    <location>
        <begin position="1"/>
        <end position="22"/>
    </location>
</feature>
<evidence type="ECO:0000313" key="3">
    <source>
        <dbReference type="EMBL" id="TKW55490.1"/>
    </source>
</evidence>
<proteinExistence type="predicted"/>
<evidence type="ECO:0000256" key="2">
    <source>
        <dbReference type="SAM" id="MobiDB-lite"/>
    </source>
</evidence>
<dbReference type="AlphaFoldDB" id="A0A4U6XHU6"/>
<dbReference type="Proteomes" id="UP000310108">
    <property type="component" value="Unassembled WGS sequence"/>
</dbReference>
<reference evidence="3 4" key="1">
    <citation type="journal article" date="2019" name="PLoS ONE">
        <title>Comparative genome analysis indicates high evolutionary potential of pathogenicity genes in Colletotrichum tanaceti.</title>
        <authorList>
            <person name="Lelwala R.V."/>
            <person name="Korhonen P.K."/>
            <person name="Young N.D."/>
            <person name="Scott J.B."/>
            <person name="Ades P.A."/>
            <person name="Gasser R.B."/>
            <person name="Taylor P.W.J."/>
        </authorList>
    </citation>
    <scope>NUCLEOTIDE SEQUENCE [LARGE SCALE GENOMIC DNA]</scope>
    <source>
        <strain evidence="3">BRIP57314</strain>
    </source>
</reference>
<name>A0A4U6XHU6_9PEZI</name>
<protein>
    <submittedName>
        <fullName evidence="3">Uncharacterized protein</fullName>
    </submittedName>
</protein>
<evidence type="ECO:0000256" key="1">
    <source>
        <dbReference type="SAM" id="Coils"/>
    </source>
</evidence>
<feature type="coiled-coil region" evidence="1">
    <location>
        <begin position="113"/>
        <end position="140"/>
    </location>
</feature>
<keyword evidence="4" id="KW-1185">Reference proteome</keyword>
<gene>
    <name evidence="3" type="ORF">CTA1_6917</name>
</gene>
<accession>A0A4U6XHU6</accession>
<comment type="caution">
    <text evidence="3">The sequence shown here is derived from an EMBL/GenBank/DDBJ whole genome shotgun (WGS) entry which is preliminary data.</text>
</comment>
<feature type="compositionally biased region" description="Gly residues" evidence="2">
    <location>
        <begin position="59"/>
        <end position="69"/>
    </location>
</feature>
<feature type="region of interest" description="Disordered" evidence="2">
    <location>
        <begin position="41"/>
        <end position="76"/>
    </location>
</feature>
<sequence>MSRDIENPGRVAHSEGAEEGVDLAGQIEGLGLVVGDAQGGAVAAGDAEDRSRQDDGDEGGLAGSGGAGQEGDVRTETAEGLDEVLLALVELVDGGGQQRGPVVSEARLLARGLAEARERLEEVDLRLVLQRDEVEEVEEIVEGLRGRRGGVRQLVEEGPEGRDLRLEGLLVEVLADASAQAGAAGRAEGVRLAAEGGRDGYDKEDGVGGLGLTAARGVASLGGPPEGVIGRSDDGERRLERGAAQQDAALFVEGGEECHLIGGGGGETDKEGLAGAAVVEDYGGMGDPGQDCRDAGQVQVLVDGSHALDDLIVADINEAGDGRVPGGQDDAAQVDVAMEATEVGPSDDLGLVRVIVPNIERPIRDDEALIRVPVSDEAVMKGVRAFVALLGRVELYEGRVVFLRAADDLLEQPDVGEGGGAGVAEGGERMVVDVEEQPLGAEGDLHGRDDGGRLTVEVVPHLRGGLVDAQKLGAGGRDVVQMNHHRPNAGVVETDAVLVNLDLDVAVVAHEEVRADDERQAVGVATADVVRVGQVGRRLVGGGLSAVDGVDDDRPKEDVSRLLHLELAAAFVWRFGLLGQLRWLRLRFGT</sequence>
<keyword evidence="1" id="KW-0175">Coiled coil</keyword>